<evidence type="ECO:0000256" key="6">
    <source>
        <dbReference type="ARBA" id="ARBA00023136"/>
    </source>
</evidence>
<feature type="region of interest" description="Disordered" evidence="8">
    <location>
        <begin position="142"/>
        <end position="167"/>
    </location>
</feature>
<evidence type="ECO:0000259" key="9">
    <source>
        <dbReference type="Pfam" id="PF03895"/>
    </source>
</evidence>
<keyword evidence="6" id="KW-0472">Membrane</keyword>
<evidence type="ECO:0000256" key="2">
    <source>
        <dbReference type="ARBA" id="ARBA00004442"/>
    </source>
</evidence>
<feature type="non-terminal residue" evidence="10">
    <location>
        <position position="1"/>
    </location>
</feature>
<dbReference type="eggNOG" id="COG5295">
    <property type="taxonomic scope" value="Bacteria"/>
</dbReference>
<keyword evidence="11" id="KW-1185">Reference proteome</keyword>
<keyword evidence="4" id="KW-0812">Transmembrane</keyword>
<dbReference type="InterPro" id="IPR045584">
    <property type="entry name" value="Pilin-like"/>
</dbReference>
<evidence type="ECO:0000256" key="1">
    <source>
        <dbReference type="ARBA" id="ARBA00004241"/>
    </source>
</evidence>
<protein>
    <recommendedName>
        <fullName evidence="9">Trimeric autotransporter adhesin YadA-like C-terminal membrane anchor domain-containing protein</fullName>
    </recommendedName>
</protein>
<dbReference type="Pfam" id="PF03895">
    <property type="entry name" value="YadA_anchor"/>
    <property type="match status" value="1"/>
</dbReference>
<sequence length="955" mass="98567">NHQVATLDDGMKYAGDNAKADGTNVLKKKLNNQVDIVGDIKDKDVNHFISGNIGVFAYDGKLHVKLAKDITGLDSVTSGIVNATNKIVVGDPDKNGKGQGKVATLTTSDDGKLMLQNAGVDTPREVLTVTEKNNTTTIILGEAGENGKDGKNGHIGVNGKDGKPGVGIDGKDGITLEGEAGKNGLSIKGGPGKPGDPAPTIAGLNGKDGIGHLGLTGAKGDDGKTPSMDMTVIAGNTDVNGDPDNDKMTRLNYKDEAGNDHQVATLTDGLKFAGNNKTVSKQTLNSTVQIVGQGLKASDDADGEATLSDGKTKFVGTNDNIGVISDGNGKLTVALHKDVKVETVTATDGITVGKGEGAVALKGKDGKLVLEVKDKEGNTTDTKEVLTTGSSSITVGEKAEKPSAGKAGKEGQNGTIGVNGKDGSAVVLNGKDGSIGLNGENGKDGISIRGEAGKNIDGKDGKDGINGKTGIDGTDVTRIVYTEKDPDGKDKKDADGKPITHQVANLDDGMKYAGDNADTKVLAKKLNNQVDIVGDIKDKKEKDFTEGNIGVFANTDDGKLHVKLAKTLEKLDKVSTKKVVIGDPDKGNVTTLSTDDTGRLVLQKGTDEKEPKETILTATQVTDPTGKVVGDELHLGIGKDGINGKIAVDGKDGKSKVGIDGTDGITITGHTDAKDGQPAKDGTIGINGTNGITMTGKAAEAGIQIENGPVLNAKGLDMKDKGITGLGAISAKTINATDDKGNTTVSMNGKNGTLSFAGTTGADGKAIPGVTLGTNNGRLVVLDDNNKPKDTVALVSDLQDVVNKTDTAIMKIDRNVRNVGANAAAMAMLKPLQYDPLEPTQIMAAIGSYRGTQAAAIGLSHYTNESTMFNVGVSVGAGNNMMGVGVTRKFGSSADERAVPDRYKAGPISSVYVMQDEVTALKAENRQIKASYYKVLQDNEEMKAKLDALMKKLGL</sequence>
<dbReference type="GO" id="GO:0009986">
    <property type="term" value="C:cell surface"/>
    <property type="evidence" value="ECO:0007669"/>
    <property type="project" value="UniProtKB-SubCell"/>
</dbReference>
<dbReference type="PANTHER" id="PTHR24637">
    <property type="entry name" value="COLLAGEN"/>
    <property type="match status" value="1"/>
</dbReference>
<dbReference type="Gene3D" id="3.30.1300.30">
    <property type="entry name" value="GSPII I/J protein-like"/>
    <property type="match status" value="1"/>
</dbReference>
<evidence type="ECO:0000313" key="10">
    <source>
        <dbReference type="EMBL" id="KGF46499.1"/>
    </source>
</evidence>
<keyword evidence="5" id="KW-0732">Signal</keyword>
<dbReference type="RefSeq" id="WP_038153119.1">
    <property type="nucleotide sequence ID" value="NZ_JRNT01000037.1"/>
</dbReference>
<evidence type="ECO:0000256" key="3">
    <source>
        <dbReference type="ARBA" id="ARBA00022452"/>
    </source>
</evidence>
<dbReference type="GO" id="GO:0009279">
    <property type="term" value="C:cell outer membrane"/>
    <property type="evidence" value="ECO:0007669"/>
    <property type="project" value="UniProtKB-SubCell"/>
</dbReference>
<evidence type="ECO:0000256" key="5">
    <source>
        <dbReference type="ARBA" id="ARBA00022729"/>
    </source>
</evidence>
<accession>A0A096CMF8</accession>
<dbReference type="SUPFAM" id="SSF54523">
    <property type="entry name" value="Pili subunits"/>
    <property type="match status" value="1"/>
</dbReference>
<evidence type="ECO:0000256" key="8">
    <source>
        <dbReference type="SAM" id="MobiDB-lite"/>
    </source>
</evidence>
<feature type="domain" description="Trimeric autotransporter adhesin YadA-like C-terminal membrane anchor" evidence="9">
    <location>
        <begin position="833"/>
        <end position="887"/>
    </location>
</feature>
<feature type="region of interest" description="Disordered" evidence="8">
    <location>
        <begin position="389"/>
        <end position="418"/>
    </location>
</feature>
<evidence type="ECO:0000256" key="7">
    <source>
        <dbReference type="ARBA" id="ARBA00023237"/>
    </source>
</evidence>
<dbReference type="Proteomes" id="UP000029628">
    <property type="component" value="Unassembled WGS sequence"/>
</dbReference>
<keyword evidence="3" id="KW-1134">Transmembrane beta strand</keyword>
<evidence type="ECO:0000256" key="4">
    <source>
        <dbReference type="ARBA" id="ARBA00022692"/>
    </source>
</evidence>
<name>A0A096CMF8_9FIRM</name>
<reference evidence="10 11" key="1">
    <citation type="submission" date="2014-07" db="EMBL/GenBank/DDBJ databases">
        <authorList>
            <person name="McCorrison J."/>
            <person name="Sanka R."/>
            <person name="Torralba M."/>
            <person name="Gillis M."/>
            <person name="Haft D.H."/>
            <person name="Methe B."/>
            <person name="Sutton G."/>
            <person name="Nelson K.E."/>
        </authorList>
    </citation>
    <scope>NUCLEOTIDE SEQUENCE [LARGE SCALE GENOMIC DNA]</scope>
    <source>
        <strain evidence="10 11">DNF00314</strain>
    </source>
</reference>
<organism evidence="10 11">
    <name type="scientific">Veillonella montpellierensis DNF00314</name>
    <dbReference type="NCBI Taxonomy" id="1401067"/>
    <lineage>
        <taxon>Bacteria</taxon>
        <taxon>Bacillati</taxon>
        <taxon>Bacillota</taxon>
        <taxon>Negativicutes</taxon>
        <taxon>Veillonellales</taxon>
        <taxon>Veillonellaceae</taxon>
        <taxon>Veillonella</taxon>
    </lineage>
</organism>
<dbReference type="EMBL" id="JRNT01000037">
    <property type="protein sequence ID" value="KGF46499.1"/>
    <property type="molecule type" value="Genomic_DNA"/>
</dbReference>
<comment type="caution">
    <text evidence="10">The sequence shown here is derived from an EMBL/GenBank/DDBJ whole genome shotgun (WGS) entry which is preliminary data.</text>
</comment>
<evidence type="ECO:0000313" key="11">
    <source>
        <dbReference type="Proteomes" id="UP000029628"/>
    </source>
</evidence>
<gene>
    <name evidence="10" type="ORF">HMPREF0872_07965</name>
</gene>
<comment type="subcellular location">
    <subcellularLocation>
        <location evidence="2">Cell outer membrane</location>
    </subcellularLocation>
    <subcellularLocation>
        <location evidence="1">Cell surface</location>
    </subcellularLocation>
</comment>
<proteinExistence type="predicted"/>
<dbReference type="AlphaFoldDB" id="A0A096CMF8"/>
<dbReference type="InterPro" id="IPR005594">
    <property type="entry name" value="YadA_C"/>
</dbReference>
<feature type="compositionally biased region" description="Basic and acidic residues" evidence="8">
    <location>
        <begin position="397"/>
        <end position="409"/>
    </location>
</feature>
<keyword evidence="7" id="KW-0998">Cell outer membrane</keyword>